<evidence type="ECO:0000256" key="5">
    <source>
        <dbReference type="ARBA" id="ARBA00022475"/>
    </source>
</evidence>
<evidence type="ECO:0000256" key="2">
    <source>
        <dbReference type="ARBA" id="ARBA00004236"/>
    </source>
</evidence>
<keyword evidence="6" id="KW-0524">Neurogenesis</keyword>
<dbReference type="Pfam" id="PF15505">
    <property type="entry name" value="Vexin"/>
    <property type="match status" value="1"/>
</dbReference>
<dbReference type="PANTHER" id="PTHR31520">
    <property type="entry name" value="VEXIN"/>
    <property type="match status" value="1"/>
</dbReference>
<comment type="subcellular location">
    <subcellularLocation>
        <location evidence="2">Cell membrane</location>
    </subcellularLocation>
    <subcellularLocation>
        <location evidence="1">Nucleus</location>
    </subcellularLocation>
</comment>
<organism evidence="10 11">
    <name type="scientific">Chelonia mydas</name>
    <name type="common">Green sea-turtle</name>
    <name type="synonym">Chelonia agassizi</name>
    <dbReference type="NCBI Taxonomy" id="8469"/>
    <lineage>
        <taxon>Eukaryota</taxon>
        <taxon>Metazoa</taxon>
        <taxon>Chordata</taxon>
        <taxon>Craniata</taxon>
        <taxon>Vertebrata</taxon>
        <taxon>Euteleostomi</taxon>
        <taxon>Archelosauria</taxon>
        <taxon>Testudinata</taxon>
        <taxon>Testudines</taxon>
        <taxon>Cryptodira</taxon>
        <taxon>Durocryptodira</taxon>
        <taxon>Americhelydia</taxon>
        <taxon>Chelonioidea</taxon>
        <taxon>Cheloniidae</taxon>
        <taxon>Chelonia</taxon>
    </lineage>
</organism>
<dbReference type="EMBL" id="KB554014">
    <property type="protein sequence ID" value="EMP29795.1"/>
    <property type="molecule type" value="Genomic_DNA"/>
</dbReference>
<name>M7B2V2_CHEMY</name>
<dbReference type="GO" id="GO:0030182">
    <property type="term" value="P:neuron differentiation"/>
    <property type="evidence" value="ECO:0007669"/>
    <property type="project" value="TreeGrafter"/>
</dbReference>
<feature type="non-terminal residue" evidence="10">
    <location>
        <position position="1"/>
    </location>
</feature>
<protein>
    <recommendedName>
        <fullName evidence="4">Vexin</fullName>
    </recommendedName>
</protein>
<evidence type="ECO:0000256" key="4">
    <source>
        <dbReference type="ARBA" id="ARBA00015328"/>
    </source>
</evidence>
<evidence type="ECO:0000313" key="10">
    <source>
        <dbReference type="EMBL" id="EMP29795.1"/>
    </source>
</evidence>
<sequence length="233" mass="26143">VVAVSDYQPYRTEDLLPSQGDLTQVLYKDAVQNFGHLQNEQEGFCPAKHMGISEQESSKSCDNQSDGKSSQPSAFFPVTHITVKRAAATEPATQDSASAEVIKSFICQNEDRDKTQAKLTIPASQMLAQYPQKSVCPFGRTPSTMFFSQKVWLPRKVCCQVRLSMDPELLTNLVMSIINTTQLVVQYFMNCESESESVAPALLCAMERNNSRLLLALTEQLDTVDRWHRQDRP</sequence>
<evidence type="ECO:0000256" key="6">
    <source>
        <dbReference type="ARBA" id="ARBA00022902"/>
    </source>
</evidence>
<keyword evidence="11" id="KW-1185">Reference proteome</keyword>
<dbReference type="PANTHER" id="PTHR31520:SF1">
    <property type="entry name" value="VEXIN"/>
    <property type="match status" value="1"/>
</dbReference>
<keyword evidence="8" id="KW-0539">Nucleus</keyword>
<evidence type="ECO:0000313" key="11">
    <source>
        <dbReference type="Proteomes" id="UP000031443"/>
    </source>
</evidence>
<accession>M7B2V2</accession>
<dbReference type="InterPro" id="IPR040470">
    <property type="entry name" value="Vexin"/>
</dbReference>
<evidence type="ECO:0000259" key="9">
    <source>
        <dbReference type="Pfam" id="PF15505"/>
    </source>
</evidence>
<dbReference type="GO" id="GO:0005634">
    <property type="term" value="C:nucleus"/>
    <property type="evidence" value="ECO:0007669"/>
    <property type="project" value="UniProtKB-SubCell"/>
</dbReference>
<dbReference type="eggNOG" id="ENOG502S3CJ">
    <property type="taxonomic scope" value="Eukaryota"/>
</dbReference>
<comment type="similarity">
    <text evidence="3">Belongs to the vexin family.</text>
</comment>
<dbReference type="GO" id="GO:0005886">
    <property type="term" value="C:plasma membrane"/>
    <property type="evidence" value="ECO:0007669"/>
    <property type="project" value="UniProtKB-SubCell"/>
</dbReference>
<evidence type="ECO:0000256" key="8">
    <source>
        <dbReference type="ARBA" id="ARBA00023242"/>
    </source>
</evidence>
<evidence type="ECO:0000256" key="3">
    <source>
        <dbReference type="ARBA" id="ARBA00010010"/>
    </source>
</evidence>
<evidence type="ECO:0000256" key="1">
    <source>
        <dbReference type="ARBA" id="ARBA00004123"/>
    </source>
</evidence>
<feature type="domain" description="Vexin" evidence="9">
    <location>
        <begin position="1"/>
        <end position="70"/>
    </location>
</feature>
<reference evidence="11" key="1">
    <citation type="journal article" date="2013" name="Nat. Genet.">
        <title>The draft genomes of soft-shell turtle and green sea turtle yield insights into the development and evolution of the turtle-specific body plan.</title>
        <authorList>
            <person name="Wang Z."/>
            <person name="Pascual-Anaya J."/>
            <person name="Zadissa A."/>
            <person name="Li W."/>
            <person name="Niimura Y."/>
            <person name="Huang Z."/>
            <person name="Li C."/>
            <person name="White S."/>
            <person name="Xiong Z."/>
            <person name="Fang D."/>
            <person name="Wang B."/>
            <person name="Ming Y."/>
            <person name="Chen Y."/>
            <person name="Zheng Y."/>
            <person name="Kuraku S."/>
            <person name="Pignatelli M."/>
            <person name="Herrero J."/>
            <person name="Beal K."/>
            <person name="Nozawa M."/>
            <person name="Li Q."/>
            <person name="Wang J."/>
            <person name="Zhang H."/>
            <person name="Yu L."/>
            <person name="Shigenobu S."/>
            <person name="Wang J."/>
            <person name="Liu J."/>
            <person name="Flicek P."/>
            <person name="Searle S."/>
            <person name="Wang J."/>
            <person name="Kuratani S."/>
            <person name="Yin Y."/>
            <person name="Aken B."/>
            <person name="Zhang G."/>
            <person name="Irie N."/>
        </authorList>
    </citation>
    <scope>NUCLEOTIDE SEQUENCE [LARGE SCALE GENOMIC DNA]</scope>
</reference>
<dbReference type="AlphaFoldDB" id="M7B2V2"/>
<gene>
    <name evidence="10" type="ORF">UY3_13078</name>
</gene>
<proteinExistence type="inferred from homology"/>
<evidence type="ECO:0000256" key="7">
    <source>
        <dbReference type="ARBA" id="ARBA00023136"/>
    </source>
</evidence>
<keyword evidence="7" id="KW-0472">Membrane</keyword>
<keyword evidence="5" id="KW-1003">Cell membrane</keyword>
<dbReference type="InterPro" id="IPR027900">
    <property type="entry name" value="Vexin_dom"/>
</dbReference>
<dbReference type="Proteomes" id="UP000031443">
    <property type="component" value="Unassembled WGS sequence"/>
</dbReference>